<accession>A0A1L5P2M3</accession>
<protein>
    <submittedName>
        <fullName evidence="1">Uncharacterized protein</fullName>
    </submittedName>
</protein>
<name>A0A1L5P2M3_RHIET</name>
<evidence type="ECO:0000313" key="1">
    <source>
        <dbReference type="EMBL" id="APO74387.1"/>
    </source>
</evidence>
<gene>
    <name evidence="1" type="ORF">AM571_CH01555</name>
</gene>
<dbReference type="Proteomes" id="UP000185109">
    <property type="component" value="Chromosome"/>
</dbReference>
<dbReference type="AlphaFoldDB" id="A0A1L5P2M3"/>
<proteinExistence type="predicted"/>
<organism evidence="1 2">
    <name type="scientific">Rhizobium etli 8C-3</name>
    <dbReference type="NCBI Taxonomy" id="538025"/>
    <lineage>
        <taxon>Bacteria</taxon>
        <taxon>Pseudomonadati</taxon>
        <taxon>Pseudomonadota</taxon>
        <taxon>Alphaproteobacteria</taxon>
        <taxon>Hyphomicrobiales</taxon>
        <taxon>Rhizobiaceae</taxon>
        <taxon>Rhizobium/Agrobacterium group</taxon>
        <taxon>Rhizobium</taxon>
    </lineage>
</organism>
<dbReference type="RefSeq" id="WP_074060924.1">
    <property type="nucleotide sequence ID" value="NZ_CP017241.1"/>
</dbReference>
<evidence type="ECO:0000313" key="2">
    <source>
        <dbReference type="Proteomes" id="UP000185109"/>
    </source>
</evidence>
<reference evidence="1 2" key="1">
    <citation type="submission" date="2016-09" db="EMBL/GenBank/DDBJ databases">
        <title>The complete genome sequences of Rhizobium gallicum, symbiovars gallicum and phaseoli, symbionts associated to common bean (Phaseolus vulgaris).</title>
        <authorList>
            <person name="Bustos P."/>
            <person name="Santamaria R.I."/>
            <person name="Perez-Carrascal O.M."/>
            <person name="Juarez S."/>
            <person name="Lozano L."/>
            <person name="Martinez-Flores I."/>
            <person name="Martinez-Romero E."/>
            <person name="Cevallos M."/>
            <person name="Romero D."/>
            <person name="Davila G."/>
            <person name="Gonzalez V."/>
        </authorList>
    </citation>
    <scope>NUCLEOTIDE SEQUENCE [LARGE SCALE GENOMIC DNA]</scope>
    <source>
        <strain evidence="1 2">8C-3</strain>
    </source>
</reference>
<dbReference type="EMBL" id="CP017241">
    <property type="protein sequence ID" value="APO74387.1"/>
    <property type="molecule type" value="Genomic_DNA"/>
</dbReference>
<sequence length="66" mass="7221">MIIEALQARGDMCGKGIAAQNSASPRRKDASISPLQSINAGGRDAHGFYERLSHCPLHLRFKMVLK</sequence>